<evidence type="ECO:0000313" key="3">
    <source>
        <dbReference type="EMBL" id="KAB1081664.1"/>
    </source>
</evidence>
<reference evidence="3 4" key="1">
    <citation type="submission" date="2019-09" db="EMBL/GenBank/DDBJ databases">
        <title>YIM 48816 draft genome.</title>
        <authorList>
            <person name="Jiang L."/>
        </authorList>
    </citation>
    <scope>NUCLEOTIDE SEQUENCE [LARGE SCALE GENOMIC DNA]</scope>
    <source>
        <strain evidence="3 4">YIM 48816</strain>
    </source>
</reference>
<evidence type="ECO:0000256" key="1">
    <source>
        <dbReference type="SAM" id="Phobius"/>
    </source>
</evidence>
<comment type="caution">
    <text evidence="3">The sequence shown here is derived from an EMBL/GenBank/DDBJ whole genome shotgun (WGS) entry which is preliminary data.</text>
</comment>
<proteinExistence type="predicted"/>
<dbReference type="EMBL" id="VZZK01000001">
    <property type="protein sequence ID" value="KAB1081664.1"/>
    <property type="molecule type" value="Genomic_DNA"/>
</dbReference>
<keyword evidence="1" id="KW-0472">Membrane</keyword>
<dbReference type="Pfam" id="PF07811">
    <property type="entry name" value="TadE"/>
    <property type="match status" value="1"/>
</dbReference>
<dbReference type="Proteomes" id="UP000474159">
    <property type="component" value="Unassembled WGS sequence"/>
</dbReference>
<keyword evidence="4" id="KW-1185">Reference proteome</keyword>
<feature type="transmembrane region" description="Helical" evidence="1">
    <location>
        <begin position="21"/>
        <end position="46"/>
    </location>
</feature>
<organism evidence="3 4">
    <name type="scientific">Methylobacterium soli</name>
    <dbReference type="NCBI Taxonomy" id="553447"/>
    <lineage>
        <taxon>Bacteria</taxon>
        <taxon>Pseudomonadati</taxon>
        <taxon>Pseudomonadota</taxon>
        <taxon>Alphaproteobacteria</taxon>
        <taxon>Hyphomicrobiales</taxon>
        <taxon>Methylobacteriaceae</taxon>
        <taxon>Methylobacterium</taxon>
    </lineage>
</organism>
<dbReference type="AlphaFoldDB" id="A0A6L3T421"/>
<evidence type="ECO:0000259" key="2">
    <source>
        <dbReference type="Pfam" id="PF07811"/>
    </source>
</evidence>
<dbReference type="OrthoDB" id="7856227at2"/>
<keyword evidence="1" id="KW-0812">Transmembrane</keyword>
<dbReference type="InterPro" id="IPR012495">
    <property type="entry name" value="TadE-like_dom"/>
</dbReference>
<protein>
    <submittedName>
        <fullName evidence="3">Pilus assembly protein</fullName>
    </submittedName>
</protein>
<dbReference type="RefSeq" id="WP_150996194.1">
    <property type="nucleotide sequence ID" value="NZ_BPQY01000683.1"/>
</dbReference>
<sequence>MLSIRRILRANLARADRYRRHVWRAQTGAGAIEFAIIAPLVIVAIIETIQAGCYFYQTSQLAQATASAARQLQIGAVGITAPTLADFRTQILCPRLGAGMSCASIILSIQTVQPGTAPNGFYTYVKSDLSDIVRVATDGSQTPYCPGQSNSYVYIQAVYAMPVFSPAWIMLGRTSNGRKVHFLNASAVFRNEPFDPTAQVPAQC</sequence>
<feature type="domain" description="TadE-like" evidence="2">
    <location>
        <begin position="28"/>
        <end position="70"/>
    </location>
</feature>
<keyword evidence="1" id="KW-1133">Transmembrane helix</keyword>
<gene>
    <name evidence="3" type="ORF">F6X53_00745</name>
</gene>
<accession>A0A6L3T421</accession>
<name>A0A6L3T421_9HYPH</name>
<evidence type="ECO:0000313" key="4">
    <source>
        <dbReference type="Proteomes" id="UP000474159"/>
    </source>
</evidence>